<evidence type="ECO:0000256" key="5">
    <source>
        <dbReference type="ARBA" id="ARBA00022552"/>
    </source>
</evidence>
<dbReference type="GO" id="GO:0005524">
    <property type="term" value="F:ATP binding"/>
    <property type="evidence" value="ECO:0007669"/>
    <property type="project" value="UniProtKB-KW"/>
</dbReference>
<dbReference type="GO" id="GO:0005737">
    <property type="term" value="C:cytoplasm"/>
    <property type="evidence" value="ECO:0007669"/>
    <property type="project" value="EnsemblFungi"/>
</dbReference>
<dbReference type="OrthoDB" id="10251185at2759"/>
<evidence type="ECO:0000256" key="3">
    <source>
        <dbReference type="ARBA" id="ARBA00022490"/>
    </source>
</evidence>
<evidence type="ECO:0000256" key="10">
    <source>
        <dbReference type="ARBA" id="ARBA00023242"/>
    </source>
</evidence>
<accession>W6MRP5</accession>
<evidence type="ECO:0000256" key="7">
    <source>
        <dbReference type="ARBA" id="ARBA00022741"/>
    </source>
</evidence>
<keyword evidence="10" id="KW-0539">Nucleus</keyword>
<dbReference type="GO" id="GO:0004017">
    <property type="term" value="F:AMP kinase activity"/>
    <property type="evidence" value="ECO:0007669"/>
    <property type="project" value="UniProtKB-EC"/>
</dbReference>
<evidence type="ECO:0000256" key="1">
    <source>
        <dbReference type="ARBA" id="ARBA00000582"/>
    </source>
</evidence>
<reference evidence="12" key="1">
    <citation type="submission" date="2013-12" db="EMBL/GenBank/DDBJ databases">
        <authorList>
            <person name="Genoscope - CEA"/>
        </authorList>
    </citation>
    <scope>NUCLEOTIDE SEQUENCE</scope>
    <source>
        <strain evidence="12">CBS 1993</strain>
    </source>
</reference>
<dbReference type="STRING" id="1382522.W6MRP5"/>
<dbReference type="HOGENOM" id="CLU_079096_3_0_1"/>
<dbReference type="Pfam" id="PF13238">
    <property type="entry name" value="AAA_18"/>
    <property type="match status" value="1"/>
</dbReference>
<keyword evidence="4" id="KW-0690">Ribosome biogenesis</keyword>
<keyword evidence="9" id="KW-0067">ATP-binding</keyword>
<gene>
    <name evidence="12" type="ORF">KUCA_T00000453001</name>
</gene>
<keyword evidence="7" id="KW-0547">Nucleotide-binding</keyword>
<name>W6MRP5_9ASCO</name>
<dbReference type="PANTHER" id="PTHR12595">
    <property type="entry name" value="POS9-ACTIVATING FACTOR FAP7-RELATED"/>
    <property type="match status" value="1"/>
</dbReference>
<evidence type="ECO:0000256" key="6">
    <source>
        <dbReference type="ARBA" id="ARBA00022679"/>
    </source>
</evidence>
<dbReference type="EMBL" id="HG793125">
    <property type="protein sequence ID" value="CDK24490.1"/>
    <property type="molecule type" value="Genomic_DNA"/>
</dbReference>
<evidence type="ECO:0008006" key="14">
    <source>
        <dbReference type="Google" id="ProtNLM"/>
    </source>
</evidence>
<dbReference type="Gene3D" id="3.40.50.300">
    <property type="entry name" value="P-loop containing nucleotide triphosphate hydrolases"/>
    <property type="match status" value="1"/>
</dbReference>
<evidence type="ECO:0000256" key="9">
    <source>
        <dbReference type="ARBA" id="ARBA00022840"/>
    </source>
</evidence>
<comment type="catalytic activity">
    <reaction evidence="1">
        <text>AMP + ATP = 2 ADP</text>
        <dbReference type="Rhea" id="RHEA:12973"/>
        <dbReference type="ChEBI" id="CHEBI:30616"/>
        <dbReference type="ChEBI" id="CHEBI:456215"/>
        <dbReference type="ChEBI" id="CHEBI:456216"/>
        <dbReference type="EC" id="2.7.4.3"/>
    </reaction>
</comment>
<comment type="subcellular location">
    <subcellularLocation>
        <location evidence="2">Nucleus</location>
    </subcellularLocation>
</comment>
<evidence type="ECO:0000256" key="11">
    <source>
        <dbReference type="SAM" id="MobiDB-lite"/>
    </source>
</evidence>
<reference evidence="12" key="2">
    <citation type="submission" date="2014-02" db="EMBL/GenBank/DDBJ databases">
        <title>Complete DNA sequence of /Kuraishia capsulata/ illustrates novel genomic features among budding yeasts (/Saccharomycotina/).</title>
        <authorList>
            <person name="Morales L."/>
            <person name="Noel B."/>
            <person name="Porcel B."/>
            <person name="Marcet-Houben M."/>
            <person name="Hullo M-F."/>
            <person name="Sacerdot C."/>
            <person name="Tekaia F."/>
            <person name="Leh-Louis V."/>
            <person name="Despons L."/>
            <person name="Khanna V."/>
            <person name="Aury J-M."/>
            <person name="Barbe V."/>
            <person name="Couloux A."/>
            <person name="Labadie K."/>
            <person name="Pelletier E."/>
            <person name="Souciet J-L."/>
            <person name="Boekhout T."/>
            <person name="Gabaldon T."/>
            <person name="Wincker P."/>
            <person name="Dujon B."/>
        </authorList>
    </citation>
    <scope>NUCLEOTIDE SEQUENCE</scope>
    <source>
        <strain evidence="12">CBS 1993</strain>
    </source>
</reference>
<evidence type="ECO:0000313" key="12">
    <source>
        <dbReference type="EMBL" id="CDK24490.1"/>
    </source>
</evidence>
<keyword evidence="13" id="KW-1185">Reference proteome</keyword>
<evidence type="ECO:0000256" key="8">
    <source>
        <dbReference type="ARBA" id="ARBA00022777"/>
    </source>
</evidence>
<sequence length="167" mass="19122">MKLLSISDVAKERDCIESYDEARDSSVVDEDKLLDSLETDLRSGGVIVDWHVCDIFPERLIDLVVVLRCSNSTLYERLEKRGYKKSKISENVEAEIMQVILEEAQDSYDEHIVIELNSDSKKESTANVKRLVSWLKKWIDDHPQGVSNELQVTDSESDANDDDDDEK</sequence>
<protein>
    <recommendedName>
        <fullName evidence="14">Adenylate kinase isoenzyme 6 homolog</fullName>
    </recommendedName>
</protein>
<dbReference type="PANTHER" id="PTHR12595:SF0">
    <property type="entry name" value="ADENYLATE KINASE ISOENZYME 6"/>
    <property type="match status" value="1"/>
</dbReference>
<dbReference type="InterPro" id="IPR027417">
    <property type="entry name" value="P-loop_NTPase"/>
</dbReference>
<dbReference type="Proteomes" id="UP000019384">
    <property type="component" value="Unassembled WGS sequence"/>
</dbReference>
<dbReference type="InterPro" id="IPR020618">
    <property type="entry name" value="Adenyl_kinase_AK6"/>
</dbReference>
<dbReference type="GO" id="GO:0000462">
    <property type="term" value="P:maturation of SSU-rRNA from tricistronic rRNA transcript (SSU-rRNA, 5.8S rRNA, LSU-rRNA)"/>
    <property type="evidence" value="ECO:0007669"/>
    <property type="project" value="EnsemblFungi"/>
</dbReference>
<dbReference type="SUPFAM" id="SSF52540">
    <property type="entry name" value="P-loop containing nucleoside triphosphate hydrolases"/>
    <property type="match status" value="1"/>
</dbReference>
<keyword evidence="3" id="KW-0963">Cytoplasm</keyword>
<evidence type="ECO:0000313" key="13">
    <source>
        <dbReference type="Proteomes" id="UP000019384"/>
    </source>
</evidence>
<feature type="compositionally biased region" description="Acidic residues" evidence="11">
    <location>
        <begin position="155"/>
        <end position="167"/>
    </location>
</feature>
<dbReference type="FunFam" id="3.40.50.300:FF:000372">
    <property type="entry name" value="Adenylate kinase isoenzyme 6 homolog"/>
    <property type="match status" value="1"/>
</dbReference>
<organism evidence="12 13">
    <name type="scientific">Kuraishia capsulata CBS 1993</name>
    <dbReference type="NCBI Taxonomy" id="1382522"/>
    <lineage>
        <taxon>Eukaryota</taxon>
        <taxon>Fungi</taxon>
        <taxon>Dikarya</taxon>
        <taxon>Ascomycota</taxon>
        <taxon>Saccharomycotina</taxon>
        <taxon>Pichiomycetes</taxon>
        <taxon>Pichiales</taxon>
        <taxon>Pichiaceae</taxon>
        <taxon>Kuraishia</taxon>
    </lineage>
</organism>
<dbReference type="RefSeq" id="XP_022456507.1">
    <property type="nucleotide sequence ID" value="XM_022604994.1"/>
</dbReference>
<keyword evidence="8" id="KW-0418">Kinase</keyword>
<proteinExistence type="predicted"/>
<dbReference type="GO" id="GO:0016887">
    <property type="term" value="F:ATP hydrolysis activity"/>
    <property type="evidence" value="ECO:0007669"/>
    <property type="project" value="EnsemblFungi"/>
</dbReference>
<dbReference type="GO" id="GO:0005634">
    <property type="term" value="C:nucleus"/>
    <property type="evidence" value="ECO:0007669"/>
    <property type="project" value="UniProtKB-SubCell"/>
</dbReference>
<evidence type="ECO:0000256" key="4">
    <source>
        <dbReference type="ARBA" id="ARBA00022517"/>
    </source>
</evidence>
<dbReference type="AlphaFoldDB" id="W6MRP5"/>
<feature type="region of interest" description="Disordered" evidence="11">
    <location>
        <begin position="146"/>
        <end position="167"/>
    </location>
</feature>
<evidence type="ECO:0000256" key="2">
    <source>
        <dbReference type="ARBA" id="ARBA00004123"/>
    </source>
</evidence>
<keyword evidence="5" id="KW-0698">rRNA processing</keyword>
<keyword evidence="6" id="KW-0808">Transferase</keyword>
<dbReference type="GO" id="GO:0034599">
    <property type="term" value="P:cellular response to oxidative stress"/>
    <property type="evidence" value="ECO:0007669"/>
    <property type="project" value="EnsemblFungi"/>
</dbReference>
<dbReference type="GeneID" id="34517895"/>